<organism evidence="1 2">
    <name type="scientific">Coleofasciculus chthonoplastes PCC 7420</name>
    <dbReference type="NCBI Taxonomy" id="118168"/>
    <lineage>
        <taxon>Bacteria</taxon>
        <taxon>Bacillati</taxon>
        <taxon>Cyanobacteriota</taxon>
        <taxon>Cyanophyceae</taxon>
        <taxon>Coleofasciculales</taxon>
        <taxon>Coleofasciculaceae</taxon>
        <taxon>Coleofasciculus</taxon>
    </lineage>
</organism>
<evidence type="ECO:0000313" key="2">
    <source>
        <dbReference type="Proteomes" id="UP000003835"/>
    </source>
</evidence>
<protein>
    <submittedName>
        <fullName evidence="1">Uncharacterized protein</fullName>
    </submittedName>
</protein>
<evidence type="ECO:0000313" key="1">
    <source>
        <dbReference type="EMBL" id="EDX73021.1"/>
    </source>
</evidence>
<proteinExistence type="predicted"/>
<dbReference type="Proteomes" id="UP000003835">
    <property type="component" value="Unassembled WGS sequence"/>
</dbReference>
<dbReference type="AlphaFoldDB" id="B4VYD5"/>
<reference evidence="1 2" key="1">
    <citation type="submission" date="2008-07" db="EMBL/GenBank/DDBJ databases">
        <authorList>
            <person name="Tandeau de Marsac N."/>
            <person name="Ferriera S."/>
            <person name="Johnson J."/>
            <person name="Kravitz S."/>
            <person name="Beeson K."/>
            <person name="Sutton G."/>
            <person name="Rogers Y.-H."/>
            <person name="Friedman R."/>
            <person name="Frazier M."/>
            <person name="Venter J.C."/>
        </authorList>
    </citation>
    <scope>NUCLEOTIDE SEQUENCE [LARGE SCALE GENOMIC DNA]</scope>
    <source>
        <strain evidence="1 2">PCC 7420</strain>
    </source>
</reference>
<dbReference type="HOGENOM" id="CLU_3024257_0_0_3"/>
<gene>
    <name evidence="1" type="ORF">MC7420_2639</name>
</gene>
<dbReference type="EMBL" id="DS989860">
    <property type="protein sequence ID" value="EDX73021.1"/>
    <property type="molecule type" value="Genomic_DNA"/>
</dbReference>
<accession>B4VYD5</accession>
<sequence>MSSYVNNCLDIYGLLVNPDITKPAPTLSCCFTFPLNYLPILKDLSNLDVNIYLPG</sequence>
<name>B4VYD5_9CYAN</name>
<dbReference type="STRING" id="118168.MC7420_2639"/>
<keyword evidence="2" id="KW-1185">Reference proteome</keyword>